<accession>A0A221VWK2</accession>
<organism evidence="2 3">
    <name type="scientific">Actinoalloteichus hoggarensis</name>
    <dbReference type="NCBI Taxonomy" id="1470176"/>
    <lineage>
        <taxon>Bacteria</taxon>
        <taxon>Bacillati</taxon>
        <taxon>Actinomycetota</taxon>
        <taxon>Actinomycetes</taxon>
        <taxon>Pseudonocardiales</taxon>
        <taxon>Pseudonocardiaceae</taxon>
        <taxon>Actinoalloteichus</taxon>
    </lineage>
</organism>
<proteinExistence type="predicted"/>
<evidence type="ECO:0000256" key="1">
    <source>
        <dbReference type="SAM" id="MobiDB-lite"/>
    </source>
</evidence>
<feature type="region of interest" description="Disordered" evidence="1">
    <location>
        <begin position="1"/>
        <end position="68"/>
    </location>
</feature>
<feature type="compositionally biased region" description="Low complexity" evidence="1">
    <location>
        <begin position="54"/>
        <end position="68"/>
    </location>
</feature>
<sequence length="82" mass="8306">MTPAGAMLGEPPSERRGMNRAVRRARCEGRDSAATGTEAASAAGLGPVGAQPWSSARTAAATRPPSARPADLAVAIFMTCPI</sequence>
<evidence type="ECO:0000313" key="2">
    <source>
        <dbReference type="EMBL" id="ASO17895.1"/>
    </source>
</evidence>
<evidence type="ECO:0000313" key="3">
    <source>
        <dbReference type="Proteomes" id="UP000204221"/>
    </source>
</evidence>
<dbReference type="Proteomes" id="UP000204221">
    <property type="component" value="Chromosome"/>
</dbReference>
<keyword evidence="3" id="KW-1185">Reference proteome</keyword>
<dbReference type="AlphaFoldDB" id="A0A221VWK2"/>
<name>A0A221VWK2_9PSEU</name>
<gene>
    <name evidence="2" type="ORF">AHOG_01145</name>
</gene>
<protein>
    <submittedName>
        <fullName evidence="2">Uncharacterized protein</fullName>
    </submittedName>
</protein>
<feature type="compositionally biased region" description="Low complexity" evidence="1">
    <location>
        <begin position="32"/>
        <end position="44"/>
    </location>
</feature>
<dbReference type="KEGG" id="ahg:AHOG_01145"/>
<dbReference type="EMBL" id="CP022521">
    <property type="protein sequence ID" value="ASO17895.1"/>
    <property type="molecule type" value="Genomic_DNA"/>
</dbReference>
<reference evidence="2 3" key="1">
    <citation type="submission" date="2017-07" db="EMBL/GenBank/DDBJ databases">
        <title>Complete genome sequence of Actinoalloteichus hoggarensis DSM 45943, type strain of Actinoalloteichus hoggarensis.</title>
        <authorList>
            <person name="Ruckert C."/>
            <person name="Nouioui I."/>
            <person name="Willmese J."/>
            <person name="van Wezel G."/>
            <person name="Klenk H.-P."/>
            <person name="Kalinowski J."/>
            <person name="Zotchev S.B."/>
        </authorList>
    </citation>
    <scope>NUCLEOTIDE SEQUENCE [LARGE SCALE GENOMIC DNA]</scope>
    <source>
        <strain evidence="2 3">DSM 45943</strain>
    </source>
</reference>